<evidence type="ECO:0000313" key="3">
    <source>
        <dbReference type="Proteomes" id="UP000249518"/>
    </source>
</evidence>
<organism evidence="2 3">
    <name type="scientific">Flavobacterium lacus</name>
    <dbReference type="NCBI Taxonomy" id="1353778"/>
    <lineage>
        <taxon>Bacteria</taxon>
        <taxon>Pseudomonadati</taxon>
        <taxon>Bacteroidota</taxon>
        <taxon>Flavobacteriia</taxon>
        <taxon>Flavobacteriales</taxon>
        <taxon>Flavobacteriaceae</taxon>
        <taxon>Flavobacterium</taxon>
    </lineage>
</organism>
<keyword evidence="3" id="KW-1185">Reference proteome</keyword>
<proteinExistence type="predicted"/>
<protein>
    <recommendedName>
        <fullName evidence="4">Lipocalin-like protein</fullName>
    </recommendedName>
</protein>
<dbReference type="RefSeq" id="WP_112086778.1">
    <property type="nucleotide sequence ID" value="NZ_QLSV01000012.1"/>
</dbReference>
<feature type="transmembrane region" description="Helical" evidence="1">
    <location>
        <begin position="6"/>
        <end position="24"/>
    </location>
</feature>
<keyword evidence="1" id="KW-1133">Transmembrane helix</keyword>
<name>A0A328WW48_9FLAO</name>
<gene>
    <name evidence="2" type="ORF">B0I10_11295</name>
</gene>
<evidence type="ECO:0000256" key="1">
    <source>
        <dbReference type="SAM" id="Phobius"/>
    </source>
</evidence>
<dbReference type="OrthoDB" id="705595at2"/>
<keyword evidence="1" id="KW-0812">Transmembrane</keyword>
<dbReference type="EMBL" id="QLSV01000012">
    <property type="protein sequence ID" value="RAR47079.1"/>
    <property type="molecule type" value="Genomic_DNA"/>
</dbReference>
<dbReference type="Proteomes" id="UP000249518">
    <property type="component" value="Unassembled WGS sequence"/>
</dbReference>
<comment type="caution">
    <text evidence="2">The sequence shown here is derived from an EMBL/GenBank/DDBJ whole genome shotgun (WGS) entry which is preliminary data.</text>
</comment>
<evidence type="ECO:0000313" key="2">
    <source>
        <dbReference type="EMBL" id="RAR47079.1"/>
    </source>
</evidence>
<evidence type="ECO:0008006" key="4">
    <source>
        <dbReference type="Google" id="ProtNLM"/>
    </source>
</evidence>
<keyword evidence="1" id="KW-0472">Membrane</keyword>
<dbReference type="AlphaFoldDB" id="A0A328WW48"/>
<sequence length="150" mass="17209">MKIITTYTTVFLVIVATIITLMSFSQSPEKKIIGQWNELSWEYERVNKVGDTNNKEITDDVKKIIGQHLLIHEAETWQFLSNGKLLLKAGSTERLVDWKIKGRGNILQLKYDDNVIENYNLTELGSNTMILNFDSEIQARGIAKLTFEKS</sequence>
<accession>A0A328WW48</accession>
<reference evidence="2 3" key="1">
    <citation type="submission" date="2018-06" db="EMBL/GenBank/DDBJ databases">
        <title>Genomic Encyclopedia of Type Strains, Phase III (KMG-III): the genomes of soil and plant-associated and newly described type strains.</title>
        <authorList>
            <person name="Whitman W."/>
        </authorList>
    </citation>
    <scope>NUCLEOTIDE SEQUENCE [LARGE SCALE GENOMIC DNA]</scope>
    <source>
        <strain evidence="2 3">CGMCC 1.12504</strain>
    </source>
</reference>